<feature type="transmembrane region" description="Helical" evidence="1">
    <location>
        <begin position="64"/>
        <end position="85"/>
    </location>
</feature>
<sequence length="238" mass="26050">MPPSFVFRPVWCRIPMPPCPRGGLADCDVMRAQASRAVPPYKYAHRWMAVAHFINLVRNPTVPFLSVLLIVALGGAIPIYNVLLMPPNNGMSAFMPEAFATLHRQRTGQNEFFRTAAKKSSSLSSSASSSAFPSQQSFAFQSQEALKNNRVARDITDDGTNEVGAAADAAKFAFAFAKRSAAQWDDGGRHGGLGQLPFAVEIIERMSPNTFLNLNYLGAEPSVFDQFRSIRSPRPQGI</sequence>
<organism evidence="2 3">
    <name type="scientific">Globodera rostochiensis</name>
    <name type="common">Golden nematode worm</name>
    <name type="synonym">Heterodera rostochiensis</name>
    <dbReference type="NCBI Taxonomy" id="31243"/>
    <lineage>
        <taxon>Eukaryota</taxon>
        <taxon>Metazoa</taxon>
        <taxon>Ecdysozoa</taxon>
        <taxon>Nematoda</taxon>
        <taxon>Chromadorea</taxon>
        <taxon>Rhabditida</taxon>
        <taxon>Tylenchina</taxon>
        <taxon>Tylenchomorpha</taxon>
        <taxon>Tylenchoidea</taxon>
        <taxon>Heteroderidae</taxon>
        <taxon>Heteroderinae</taxon>
        <taxon>Globodera</taxon>
    </lineage>
</organism>
<keyword evidence="2" id="KW-1185">Reference proteome</keyword>
<evidence type="ECO:0000313" key="2">
    <source>
        <dbReference type="Proteomes" id="UP000887572"/>
    </source>
</evidence>
<evidence type="ECO:0000256" key="1">
    <source>
        <dbReference type="SAM" id="Phobius"/>
    </source>
</evidence>
<proteinExistence type="predicted"/>
<keyword evidence="1" id="KW-1133">Transmembrane helix</keyword>
<name>A0A914GW06_GLORO</name>
<reference evidence="3" key="1">
    <citation type="submission" date="2022-11" db="UniProtKB">
        <authorList>
            <consortium name="WormBaseParasite"/>
        </authorList>
    </citation>
    <scope>IDENTIFICATION</scope>
</reference>
<dbReference type="Proteomes" id="UP000887572">
    <property type="component" value="Unplaced"/>
</dbReference>
<dbReference type="AlphaFoldDB" id="A0A914GW06"/>
<keyword evidence="1" id="KW-0812">Transmembrane</keyword>
<evidence type="ECO:0000313" key="3">
    <source>
        <dbReference type="WBParaSite" id="Gr19_v10_g11702.t1"/>
    </source>
</evidence>
<keyword evidence="1" id="KW-0472">Membrane</keyword>
<protein>
    <submittedName>
        <fullName evidence="3">Transmembrane protein</fullName>
    </submittedName>
</protein>
<accession>A0A914GW06</accession>
<dbReference type="WBParaSite" id="Gr19_v10_g11702.t1">
    <property type="protein sequence ID" value="Gr19_v10_g11702.t1"/>
    <property type="gene ID" value="Gr19_v10_g11702"/>
</dbReference>